<proteinExistence type="predicted"/>
<protein>
    <recommendedName>
        <fullName evidence="4">Squalene cyclase C-terminal domain-containing protein</fullName>
    </recommendedName>
</protein>
<keyword evidence="2" id="KW-0812">Transmembrane</keyword>
<keyword evidence="2" id="KW-1133">Transmembrane helix</keyword>
<feature type="region of interest" description="Disordered" evidence="1">
    <location>
        <begin position="276"/>
        <end position="317"/>
    </location>
</feature>
<feature type="compositionally biased region" description="Basic and acidic residues" evidence="1">
    <location>
        <begin position="141"/>
        <end position="151"/>
    </location>
</feature>
<feature type="compositionally biased region" description="Pro residues" evidence="1">
    <location>
        <begin position="177"/>
        <end position="187"/>
    </location>
</feature>
<dbReference type="Gene3D" id="1.50.10.20">
    <property type="match status" value="2"/>
</dbReference>
<dbReference type="InterPro" id="IPR008930">
    <property type="entry name" value="Terpenoid_cyclase/PrenylTrfase"/>
</dbReference>
<dbReference type="CDD" id="cd00688">
    <property type="entry name" value="ISOPREN_C2_like"/>
    <property type="match status" value="1"/>
</dbReference>
<organism evidence="3">
    <name type="scientific">Schlesneria paludicola</name>
    <dbReference type="NCBI Taxonomy" id="360056"/>
    <lineage>
        <taxon>Bacteria</taxon>
        <taxon>Pseudomonadati</taxon>
        <taxon>Planctomycetota</taxon>
        <taxon>Planctomycetia</taxon>
        <taxon>Planctomycetales</taxon>
        <taxon>Planctomycetaceae</taxon>
        <taxon>Schlesneria</taxon>
    </lineage>
</organism>
<feature type="transmembrane region" description="Helical" evidence="2">
    <location>
        <begin position="24"/>
        <end position="45"/>
    </location>
</feature>
<sequence>MPAWWERFISVLSGSADATASDRFLLAALIGCSLFTLGQLLTMLGTRWGDHHAMAKSFFVSVLIHLCLGLGWATAVKSLPPPPVFTVSAEEQPIPIRDVILTSEEELSQPDPGNTPLWRQPAELPDPELLRSERDFVAANDHDANMPRDPLEVPSAPPEEVAAVSTAAPEPADLPELTPPTSAPPPTFTAAEALATPEALARPDVGPVAARPQADSRPLLSESAPDSPPVRGSALRTSPEVQPESLSIPLPEADASAIPHPQGAPAELIVRRASPLATPVGEPSPGATSPPSAGAPQGSRFARSPTTRSNPGVAETEALPVDTVGAPSALSRERIASARQSLSEPLEADALPVFIRPAPSNRPATAPATAATTYKLRRLDRRKDIALQNGGTEASEQAVEMALAWLARHQEAEGYWDADKHGGGQREVRRIDANKPPGGRETDTGLTGLAILSFLGAGHTHEEGDYTREVALALRWLIAMQRSDGYLGGRATYYDQMYCHAIAAYALAEAYGMQSDPSKYPALREAVEQAVWYICQTQNKDGGWRYRAGHDESDMSMFGWQLMALKSAQLAGLEVPEETRRGMIQFLRQRSRGTHGGLAGYKEADPPSPAMTAEALFCKQMYGLKRASVVSREAVDYLLGHLPKMSSPDEYYWYYGTLAMFQYGGEPWQRWNDALRDTLIRLQRKNGDAAGSWDPVGPWGPVGGRIYSTTFCVLSLEVYYRFLPLYQVGED</sequence>
<feature type="compositionally biased region" description="Low complexity" evidence="1">
    <location>
        <begin position="188"/>
        <end position="200"/>
    </location>
</feature>
<feature type="compositionally biased region" description="Low complexity" evidence="1">
    <location>
        <begin position="281"/>
        <end position="299"/>
    </location>
</feature>
<evidence type="ECO:0000256" key="1">
    <source>
        <dbReference type="SAM" id="MobiDB-lite"/>
    </source>
</evidence>
<feature type="region of interest" description="Disordered" evidence="1">
    <location>
        <begin position="141"/>
        <end position="246"/>
    </location>
</feature>
<evidence type="ECO:0000256" key="2">
    <source>
        <dbReference type="SAM" id="Phobius"/>
    </source>
</evidence>
<name>A0A7C4QWD7_9PLAN</name>
<dbReference type="EMBL" id="DSVQ01000016">
    <property type="protein sequence ID" value="HGT40050.1"/>
    <property type="molecule type" value="Genomic_DNA"/>
</dbReference>
<gene>
    <name evidence="3" type="ORF">ENS64_12435</name>
</gene>
<dbReference type="SUPFAM" id="SSF48239">
    <property type="entry name" value="Terpenoid cyclases/Protein prenyltransferases"/>
    <property type="match status" value="1"/>
</dbReference>
<accession>A0A7C4QWD7</accession>
<dbReference type="AlphaFoldDB" id="A0A7C4QWD7"/>
<keyword evidence="2" id="KW-0472">Membrane</keyword>
<comment type="caution">
    <text evidence="3">The sequence shown here is derived from an EMBL/GenBank/DDBJ whole genome shotgun (WGS) entry which is preliminary data.</text>
</comment>
<reference evidence="3" key="1">
    <citation type="journal article" date="2020" name="mSystems">
        <title>Genome- and Community-Level Interaction Insights into Carbon Utilization and Element Cycling Functions of Hydrothermarchaeota in Hydrothermal Sediment.</title>
        <authorList>
            <person name="Zhou Z."/>
            <person name="Liu Y."/>
            <person name="Xu W."/>
            <person name="Pan J."/>
            <person name="Luo Z.H."/>
            <person name="Li M."/>
        </authorList>
    </citation>
    <scope>NUCLEOTIDE SEQUENCE [LARGE SCALE GENOMIC DNA]</scope>
    <source>
        <strain evidence="3">SpSt-508</strain>
    </source>
</reference>
<evidence type="ECO:0000313" key="3">
    <source>
        <dbReference type="EMBL" id="HGT40050.1"/>
    </source>
</evidence>
<feature type="transmembrane region" description="Helical" evidence="2">
    <location>
        <begin position="57"/>
        <end position="75"/>
    </location>
</feature>
<evidence type="ECO:0008006" key="4">
    <source>
        <dbReference type="Google" id="ProtNLM"/>
    </source>
</evidence>